<protein>
    <recommendedName>
        <fullName evidence="3">AraC-type arabinose-binding/dimerisation domain-containing protein</fullName>
    </recommendedName>
</protein>
<accession>A0A3B0V2M3</accession>
<reference evidence="2" key="1">
    <citation type="submission" date="2018-06" db="EMBL/GenBank/DDBJ databases">
        <authorList>
            <person name="Zhirakovskaya E."/>
        </authorList>
    </citation>
    <scope>NUCLEOTIDE SEQUENCE</scope>
</reference>
<dbReference type="GO" id="GO:0003677">
    <property type="term" value="F:DNA binding"/>
    <property type="evidence" value="ECO:0007669"/>
    <property type="project" value="UniProtKB-KW"/>
</dbReference>
<sequence length="103" mass="11402">MMIEEKDELACSAAAIGQFSDLTCCTQVHRHDYYGLVWLGCGDAHLFVDFTHYRLSAGSLICVAPGQVHAWGNQLNSHEIGIAFSEKLFLQQGQKFPPPFCAI</sequence>
<proteinExistence type="predicted"/>
<dbReference type="SUPFAM" id="SSF51215">
    <property type="entry name" value="Regulatory protein AraC"/>
    <property type="match status" value="1"/>
</dbReference>
<evidence type="ECO:0000256" key="1">
    <source>
        <dbReference type="ARBA" id="ARBA00023125"/>
    </source>
</evidence>
<dbReference type="AlphaFoldDB" id="A0A3B0V2M3"/>
<name>A0A3B0V2M3_9ZZZZ</name>
<dbReference type="EMBL" id="UOEU01000323">
    <property type="protein sequence ID" value="VAW32117.1"/>
    <property type="molecule type" value="Genomic_DNA"/>
</dbReference>
<gene>
    <name evidence="2" type="ORF">MNBD_CHLOROFLEXI01-123</name>
</gene>
<dbReference type="Gene3D" id="2.60.120.10">
    <property type="entry name" value="Jelly Rolls"/>
    <property type="match status" value="1"/>
</dbReference>
<evidence type="ECO:0000313" key="2">
    <source>
        <dbReference type="EMBL" id="VAW32117.1"/>
    </source>
</evidence>
<dbReference type="InterPro" id="IPR037923">
    <property type="entry name" value="HTH-like"/>
</dbReference>
<dbReference type="InterPro" id="IPR014710">
    <property type="entry name" value="RmlC-like_jellyroll"/>
</dbReference>
<organism evidence="2">
    <name type="scientific">hydrothermal vent metagenome</name>
    <dbReference type="NCBI Taxonomy" id="652676"/>
    <lineage>
        <taxon>unclassified sequences</taxon>
        <taxon>metagenomes</taxon>
        <taxon>ecological metagenomes</taxon>
    </lineage>
</organism>
<evidence type="ECO:0008006" key="3">
    <source>
        <dbReference type="Google" id="ProtNLM"/>
    </source>
</evidence>
<keyword evidence="1" id="KW-0238">DNA-binding</keyword>